<protein>
    <recommendedName>
        <fullName evidence="5">Cilia- and flagella-associated protein 74</fullName>
    </recommendedName>
</protein>
<keyword evidence="1" id="KW-0175">Coiled coil</keyword>
<evidence type="ECO:0008006" key="5">
    <source>
        <dbReference type="Google" id="ProtNLM"/>
    </source>
</evidence>
<dbReference type="STRING" id="8022.A0A060XCG1"/>
<feature type="region of interest" description="Disordered" evidence="2">
    <location>
        <begin position="1"/>
        <end position="57"/>
    </location>
</feature>
<dbReference type="AlphaFoldDB" id="A0A060XCG1"/>
<feature type="compositionally biased region" description="Acidic residues" evidence="2">
    <location>
        <begin position="441"/>
        <end position="454"/>
    </location>
</feature>
<dbReference type="PaxDb" id="8022-A0A060XCG1"/>
<evidence type="ECO:0000313" key="3">
    <source>
        <dbReference type="EMBL" id="CDQ77303.1"/>
    </source>
</evidence>
<dbReference type="EMBL" id="FR905220">
    <property type="protein sequence ID" value="CDQ77303.1"/>
    <property type="molecule type" value="Genomic_DNA"/>
</dbReference>
<evidence type="ECO:0000256" key="2">
    <source>
        <dbReference type="SAM" id="MobiDB-lite"/>
    </source>
</evidence>
<reference evidence="3" key="1">
    <citation type="journal article" date="2014" name="Nat. Commun.">
        <title>The rainbow trout genome provides novel insights into evolution after whole-genome duplication in vertebrates.</title>
        <authorList>
            <person name="Berthelot C."/>
            <person name="Brunet F."/>
            <person name="Chalopin D."/>
            <person name="Juanchich A."/>
            <person name="Bernard M."/>
            <person name="Noel B."/>
            <person name="Bento P."/>
            <person name="Da Silva C."/>
            <person name="Labadie K."/>
            <person name="Alberti A."/>
            <person name="Aury J.M."/>
            <person name="Louis A."/>
            <person name="Dehais P."/>
            <person name="Bardou P."/>
            <person name="Montfort J."/>
            <person name="Klopp C."/>
            <person name="Cabau C."/>
            <person name="Gaspin C."/>
            <person name="Thorgaard G.H."/>
            <person name="Boussaha M."/>
            <person name="Quillet E."/>
            <person name="Guyomard R."/>
            <person name="Galiana D."/>
            <person name="Bobe J."/>
            <person name="Volff J.N."/>
            <person name="Genet C."/>
            <person name="Wincker P."/>
            <person name="Jaillon O."/>
            <person name="Roest Crollius H."/>
            <person name="Guiguen Y."/>
        </authorList>
    </citation>
    <scope>NUCLEOTIDE SEQUENCE [LARGE SCALE GENOMIC DNA]</scope>
</reference>
<name>A0A060XCG1_ONCMY</name>
<sequence>MLFNLGLMDVPARDSPSEEVSISSFHSEYPPVDTWKDEETGDEGTRAETFREDPAQPTDAAELSLELDATNCADNDDDLGEDGGRSGKKSYAETARMFKLRRNLDQLDCFHRQKEHNVLKAREELKVCRLHISELERQRARVEEEIEQQKEDDNSAAVFRLRAQHKRLCQELQQEEELESHVATTLRDHEDIHPLSAIQAGQISTILLLLAIIILSSNRCLLLHPRCFFKSNLIQMPQAPIRTNHFPCRLDDRYVPFVSRMHREEAENEQQSRGLRQKRMQAVLSLKANIACTQESLRAQQTKARAQAWRQEEEERQLRESLQTQGINSTKYMYQQKKLQEFHRKKEEFQEKQKSKRVEIVSKLLLEEELLERRKRHHALLIPPTQVSRVERLAGHERSPEKLLQSLDQQPAETKEEERKRVSGNITDTVFSDSSSSSELSDQEESRDLEEEQGLTDSLAQPEFTGLWDQIRQSTPNEDAKSLQSRAERRDMSLLPVGKPPVAGKRVIQGKEFKGSPFISKPEVILFKDFDVGQVYKKKVTLTNVSYTTNYCKLLGVTMDLMDFISIR</sequence>
<feature type="region of interest" description="Disordered" evidence="2">
    <location>
        <begin position="392"/>
        <end position="456"/>
    </location>
</feature>
<dbReference type="PANTHER" id="PTHR22538:SF0">
    <property type="entry name" value="CILIA- AND FLAGELLA-ASSOCIATED PROTEIN 74"/>
    <property type="match status" value="1"/>
</dbReference>
<reference evidence="3" key="2">
    <citation type="submission" date="2014-03" db="EMBL/GenBank/DDBJ databases">
        <authorList>
            <person name="Genoscope - CEA"/>
        </authorList>
    </citation>
    <scope>NUCLEOTIDE SEQUENCE</scope>
</reference>
<gene>
    <name evidence="3" type="ORF">GSONMT00010663001</name>
</gene>
<feature type="coiled-coil region" evidence="1">
    <location>
        <begin position="118"/>
        <end position="178"/>
    </location>
</feature>
<organism evidence="3 4">
    <name type="scientific">Oncorhynchus mykiss</name>
    <name type="common">Rainbow trout</name>
    <name type="synonym">Salmo gairdneri</name>
    <dbReference type="NCBI Taxonomy" id="8022"/>
    <lineage>
        <taxon>Eukaryota</taxon>
        <taxon>Metazoa</taxon>
        <taxon>Chordata</taxon>
        <taxon>Craniata</taxon>
        <taxon>Vertebrata</taxon>
        <taxon>Euteleostomi</taxon>
        <taxon>Actinopterygii</taxon>
        <taxon>Neopterygii</taxon>
        <taxon>Teleostei</taxon>
        <taxon>Protacanthopterygii</taxon>
        <taxon>Salmoniformes</taxon>
        <taxon>Salmonidae</taxon>
        <taxon>Salmoninae</taxon>
        <taxon>Oncorhynchus</taxon>
    </lineage>
</organism>
<accession>A0A060XCG1</accession>
<evidence type="ECO:0000256" key="1">
    <source>
        <dbReference type="SAM" id="Coils"/>
    </source>
</evidence>
<dbReference type="Pfam" id="PF24771">
    <property type="entry name" value="Ig_CFAP74_1st"/>
    <property type="match status" value="1"/>
</dbReference>
<dbReference type="PANTHER" id="PTHR22538">
    <property type="entry name" value="CILIA- AND FLAGELLA-ASSOCIATED PROTEIN 74"/>
    <property type="match status" value="1"/>
</dbReference>
<feature type="region of interest" description="Disordered" evidence="2">
    <location>
        <begin position="71"/>
        <end position="90"/>
    </location>
</feature>
<dbReference type="Proteomes" id="UP000193380">
    <property type="component" value="Unassembled WGS sequence"/>
</dbReference>
<feature type="compositionally biased region" description="Basic and acidic residues" evidence="2">
    <location>
        <begin position="34"/>
        <end position="54"/>
    </location>
</feature>
<feature type="compositionally biased region" description="Basic and acidic residues" evidence="2">
    <location>
        <begin position="392"/>
        <end position="401"/>
    </location>
</feature>
<evidence type="ECO:0000313" key="4">
    <source>
        <dbReference type="Proteomes" id="UP000193380"/>
    </source>
</evidence>
<proteinExistence type="predicted"/>